<evidence type="ECO:0000256" key="4">
    <source>
        <dbReference type="ARBA" id="ARBA00023163"/>
    </source>
</evidence>
<dbReference type="PROSITE" id="PS50931">
    <property type="entry name" value="HTH_LYSR"/>
    <property type="match status" value="1"/>
</dbReference>
<dbReference type="InterPro" id="IPR036390">
    <property type="entry name" value="WH_DNA-bd_sf"/>
</dbReference>
<evidence type="ECO:0000313" key="7">
    <source>
        <dbReference type="Proteomes" id="UP000634455"/>
    </source>
</evidence>
<comment type="caution">
    <text evidence="6">The sequence shown here is derived from an EMBL/GenBank/DDBJ whole genome shotgun (WGS) entry which is preliminary data.</text>
</comment>
<dbReference type="Pfam" id="PF00126">
    <property type="entry name" value="HTH_1"/>
    <property type="match status" value="1"/>
</dbReference>
<proteinExistence type="inferred from homology"/>
<dbReference type="Proteomes" id="UP000634455">
    <property type="component" value="Unassembled WGS sequence"/>
</dbReference>
<dbReference type="PANTHER" id="PTHR30537">
    <property type="entry name" value="HTH-TYPE TRANSCRIPTIONAL REGULATOR"/>
    <property type="match status" value="1"/>
</dbReference>
<dbReference type="Pfam" id="PF03466">
    <property type="entry name" value="LysR_substrate"/>
    <property type="match status" value="1"/>
</dbReference>
<feature type="domain" description="HTH lysR-type" evidence="5">
    <location>
        <begin position="3"/>
        <end position="60"/>
    </location>
</feature>
<organism evidence="6 7">
    <name type="scientific">Paramylibacter ulvae</name>
    <dbReference type="NCBI Taxonomy" id="1651968"/>
    <lineage>
        <taxon>Bacteria</taxon>
        <taxon>Pseudomonadati</taxon>
        <taxon>Pseudomonadota</taxon>
        <taxon>Alphaproteobacteria</taxon>
        <taxon>Rhodobacterales</taxon>
        <taxon>Paracoccaceae</taxon>
        <taxon>Paramylibacter</taxon>
    </lineage>
</organism>
<evidence type="ECO:0000256" key="3">
    <source>
        <dbReference type="ARBA" id="ARBA00023125"/>
    </source>
</evidence>
<keyword evidence="4" id="KW-0804">Transcription</keyword>
<keyword evidence="2" id="KW-0805">Transcription regulation</keyword>
<sequence>MSFDLKSLELFVRVATLGAIGRAGAEFDLSPTNASQRIKALETELGMKLLNRTTRSISLTPDGELLLEHAKRVLENVDDLRSVLSQNSGKISGKLRVTASASFGRTHIVPFLPEFLRAHPEVHLDLNLTDSYVDIVQDGYDLAFRMGELAPSSLLAQRIDDNPQWLVATPHYLATHGIPRTPEDLLHHSCLLLGSMRSWHLSDDQDVVHDVAVRGPVAVNLGDAIANLVRADMGIARASLWHAGEDLRAGRLVRVLPDYTLLPRSNIWAVRPPGRMMPARVKTFLVFMQKRIVETNQQRYGGLL</sequence>
<evidence type="ECO:0000313" key="6">
    <source>
        <dbReference type="EMBL" id="GHA40484.1"/>
    </source>
</evidence>
<dbReference type="CDD" id="cd08422">
    <property type="entry name" value="PBP2_CrgA_like"/>
    <property type="match status" value="1"/>
</dbReference>
<dbReference type="RefSeq" id="WP_189638602.1">
    <property type="nucleotide sequence ID" value="NZ_BMZF01000001.1"/>
</dbReference>
<keyword evidence="3" id="KW-0238">DNA-binding</keyword>
<dbReference type="InterPro" id="IPR005119">
    <property type="entry name" value="LysR_subst-bd"/>
</dbReference>
<name>A0ABQ3CRU8_9RHOB</name>
<dbReference type="SUPFAM" id="SSF46785">
    <property type="entry name" value="Winged helix' DNA-binding domain"/>
    <property type="match status" value="1"/>
</dbReference>
<dbReference type="InterPro" id="IPR000847">
    <property type="entry name" value="LysR_HTH_N"/>
</dbReference>
<evidence type="ECO:0000256" key="1">
    <source>
        <dbReference type="ARBA" id="ARBA00009437"/>
    </source>
</evidence>
<dbReference type="EMBL" id="BMZF01000001">
    <property type="protein sequence ID" value="GHA40484.1"/>
    <property type="molecule type" value="Genomic_DNA"/>
</dbReference>
<comment type="similarity">
    <text evidence="1">Belongs to the LysR transcriptional regulatory family.</text>
</comment>
<protein>
    <submittedName>
        <fullName evidence="6">LysR family transcriptional regulator</fullName>
    </submittedName>
</protein>
<evidence type="ECO:0000256" key="2">
    <source>
        <dbReference type="ARBA" id="ARBA00023015"/>
    </source>
</evidence>
<reference evidence="7" key="1">
    <citation type="journal article" date="2019" name="Int. J. Syst. Evol. Microbiol.">
        <title>The Global Catalogue of Microorganisms (GCM) 10K type strain sequencing project: providing services to taxonomists for standard genome sequencing and annotation.</title>
        <authorList>
            <consortium name="The Broad Institute Genomics Platform"/>
            <consortium name="The Broad Institute Genome Sequencing Center for Infectious Disease"/>
            <person name="Wu L."/>
            <person name="Ma J."/>
        </authorList>
    </citation>
    <scope>NUCLEOTIDE SEQUENCE [LARGE SCALE GENOMIC DNA]</scope>
    <source>
        <strain evidence="7">KCTC 32465</strain>
    </source>
</reference>
<dbReference type="Gene3D" id="1.10.10.10">
    <property type="entry name" value="Winged helix-like DNA-binding domain superfamily/Winged helix DNA-binding domain"/>
    <property type="match status" value="1"/>
</dbReference>
<dbReference type="PANTHER" id="PTHR30537:SF5">
    <property type="entry name" value="HTH-TYPE TRANSCRIPTIONAL ACTIVATOR TTDR-RELATED"/>
    <property type="match status" value="1"/>
</dbReference>
<keyword evidence="7" id="KW-1185">Reference proteome</keyword>
<gene>
    <name evidence="6" type="ORF">GCM10008927_00810</name>
</gene>
<accession>A0ABQ3CRU8</accession>
<evidence type="ECO:0000259" key="5">
    <source>
        <dbReference type="PROSITE" id="PS50931"/>
    </source>
</evidence>
<dbReference type="InterPro" id="IPR058163">
    <property type="entry name" value="LysR-type_TF_proteobact-type"/>
</dbReference>
<dbReference type="SUPFAM" id="SSF53850">
    <property type="entry name" value="Periplasmic binding protein-like II"/>
    <property type="match status" value="1"/>
</dbReference>
<dbReference type="InterPro" id="IPR036388">
    <property type="entry name" value="WH-like_DNA-bd_sf"/>
</dbReference>
<dbReference type="Gene3D" id="3.40.190.290">
    <property type="match status" value="1"/>
</dbReference>